<dbReference type="EMBL" id="JARBDR010000813">
    <property type="protein sequence ID" value="KAJ8306120.1"/>
    <property type="molecule type" value="Genomic_DNA"/>
</dbReference>
<dbReference type="InterPro" id="IPR021861">
    <property type="entry name" value="THO_THOC1"/>
</dbReference>
<comment type="caution">
    <text evidence="1">The sequence shown here is derived from an EMBL/GenBank/DDBJ whole genome shotgun (WGS) entry which is preliminary data.</text>
</comment>
<sequence length="376" mass="43438">MTMFEKQQYKYASTLGEKSTELVPIVTLDSATDCAFSKMSASIEFSFGKARQDFNTFETCLEYIKSYKGSDSEKKLVTDQTLRDYTLNLEDIQDCSVYKKITSFAIKLAKSDLCATSVPILLLSDIFDVITLDQCEDLFNLVEENLSTWKSICLGDYQSHRTPFSVVEFSCFYRDFSLSQKNQVDVKEEKMEVEEGEMDELPRIQKPSSNLLDLQLNDSNFRRYVLVQFLILFQYLNAQVKFKNTSQQLGEEQSQWVRNTQEQVYQLIKETPPDGEVFAKTVEHTLEREEHWNKWKNDGCPSYEAKRKWVGDDLQATGGKIIKMGSSELTKLWNLNPNNMDACKAESRVFLPELQDYFSEAIDQADPDAMIEDSYK</sequence>
<proteinExistence type="predicted"/>
<keyword evidence="2" id="KW-1185">Reference proteome</keyword>
<accession>A0ABQ9ERU5</accession>
<dbReference type="PANTHER" id="PTHR13265:SF0">
    <property type="entry name" value="HPR1"/>
    <property type="match status" value="1"/>
</dbReference>
<dbReference type="PANTHER" id="PTHR13265">
    <property type="entry name" value="THO COMPLEX SUBUNIT 1"/>
    <property type="match status" value="1"/>
</dbReference>
<name>A0ABQ9ERU5_TEGGR</name>
<organism evidence="1 2">
    <name type="scientific">Tegillarca granosa</name>
    <name type="common">Malaysian cockle</name>
    <name type="synonym">Anadara granosa</name>
    <dbReference type="NCBI Taxonomy" id="220873"/>
    <lineage>
        <taxon>Eukaryota</taxon>
        <taxon>Metazoa</taxon>
        <taxon>Spiralia</taxon>
        <taxon>Lophotrochozoa</taxon>
        <taxon>Mollusca</taxon>
        <taxon>Bivalvia</taxon>
        <taxon>Autobranchia</taxon>
        <taxon>Pteriomorphia</taxon>
        <taxon>Arcoida</taxon>
        <taxon>Arcoidea</taxon>
        <taxon>Arcidae</taxon>
        <taxon>Tegillarca</taxon>
    </lineage>
</organism>
<evidence type="ECO:0008006" key="3">
    <source>
        <dbReference type="Google" id="ProtNLM"/>
    </source>
</evidence>
<reference evidence="1 2" key="1">
    <citation type="submission" date="2022-12" db="EMBL/GenBank/DDBJ databases">
        <title>Chromosome-level genome of Tegillarca granosa.</title>
        <authorList>
            <person name="Kim J."/>
        </authorList>
    </citation>
    <scope>NUCLEOTIDE SEQUENCE [LARGE SCALE GENOMIC DNA]</scope>
    <source>
        <strain evidence="1">Teg-2019</strain>
        <tissue evidence="1">Adductor muscle</tissue>
    </source>
</reference>
<protein>
    <recommendedName>
        <fullName evidence="3">THO complex subunit 1</fullName>
    </recommendedName>
</protein>
<dbReference type="Pfam" id="PF11957">
    <property type="entry name" value="efThoc1"/>
    <property type="match status" value="1"/>
</dbReference>
<dbReference type="Proteomes" id="UP001217089">
    <property type="component" value="Unassembled WGS sequence"/>
</dbReference>
<evidence type="ECO:0000313" key="2">
    <source>
        <dbReference type="Proteomes" id="UP001217089"/>
    </source>
</evidence>
<gene>
    <name evidence="1" type="ORF">KUTeg_016665</name>
</gene>
<evidence type="ECO:0000313" key="1">
    <source>
        <dbReference type="EMBL" id="KAJ8306120.1"/>
    </source>
</evidence>